<evidence type="ECO:0000259" key="6">
    <source>
        <dbReference type="Pfam" id="PF12256"/>
    </source>
</evidence>
<dbReference type="Pfam" id="PF03534">
    <property type="entry name" value="SpvB"/>
    <property type="match status" value="1"/>
</dbReference>
<accession>A0A423NA47</accession>
<feature type="domain" description="Insecticide toxin TcdB middle/C-terminal" evidence="5">
    <location>
        <begin position="844"/>
        <end position="991"/>
    </location>
</feature>
<name>A0A423NA47_PSEFL</name>
<keyword evidence="2" id="KW-0964">Secreted</keyword>
<dbReference type="Pfam" id="PF12256">
    <property type="entry name" value="TcdB_toxin_midN"/>
    <property type="match status" value="1"/>
</dbReference>
<gene>
    <name evidence="7" type="ORF">BK672_13505</name>
</gene>
<evidence type="ECO:0000259" key="5">
    <source>
        <dbReference type="Pfam" id="PF12255"/>
    </source>
</evidence>
<comment type="caution">
    <text evidence="7">The sequence shown here is derived from an EMBL/GenBank/DDBJ whole genome shotgun (WGS) entry which is preliminary data.</text>
</comment>
<dbReference type="Pfam" id="PF12255">
    <property type="entry name" value="TcdB_toxin_midC"/>
    <property type="match status" value="1"/>
</dbReference>
<dbReference type="GO" id="GO:0005576">
    <property type="term" value="C:extracellular region"/>
    <property type="evidence" value="ECO:0007669"/>
    <property type="project" value="UniProtKB-SubCell"/>
</dbReference>
<evidence type="ECO:0000313" key="7">
    <source>
        <dbReference type="EMBL" id="RON95242.1"/>
    </source>
</evidence>
<dbReference type="InterPro" id="IPR003284">
    <property type="entry name" value="Sal_SpvB"/>
</dbReference>
<dbReference type="Proteomes" id="UP000283650">
    <property type="component" value="Unassembled WGS sequence"/>
</dbReference>
<dbReference type="InterPro" id="IPR022044">
    <property type="entry name" value="TcdB_toxin_mid/C"/>
</dbReference>
<dbReference type="RefSeq" id="WP_007911561.1">
    <property type="nucleotide sequence ID" value="NZ_MOBY01000006.1"/>
</dbReference>
<evidence type="ECO:0000256" key="2">
    <source>
        <dbReference type="ARBA" id="ARBA00022525"/>
    </source>
</evidence>
<dbReference type="EMBL" id="MOBY01000006">
    <property type="protein sequence ID" value="RON95242.1"/>
    <property type="molecule type" value="Genomic_DNA"/>
</dbReference>
<evidence type="ECO:0000256" key="4">
    <source>
        <dbReference type="SAM" id="MobiDB-lite"/>
    </source>
</evidence>
<evidence type="ECO:0000256" key="3">
    <source>
        <dbReference type="ARBA" id="ARBA00023026"/>
    </source>
</evidence>
<organism evidence="7 8">
    <name type="scientific">Pseudomonas fluorescens</name>
    <dbReference type="NCBI Taxonomy" id="294"/>
    <lineage>
        <taxon>Bacteria</taxon>
        <taxon>Pseudomonadati</taxon>
        <taxon>Pseudomonadota</taxon>
        <taxon>Gammaproteobacteria</taxon>
        <taxon>Pseudomonadales</taxon>
        <taxon>Pseudomonadaceae</taxon>
        <taxon>Pseudomonas</taxon>
    </lineage>
</organism>
<feature type="compositionally biased region" description="Polar residues" evidence="4">
    <location>
        <begin position="789"/>
        <end position="801"/>
    </location>
</feature>
<evidence type="ECO:0000313" key="8">
    <source>
        <dbReference type="Proteomes" id="UP000283650"/>
    </source>
</evidence>
<keyword evidence="3" id="KW-0843">Virulence</keyword>
<sequence>MSRPESVSINIPALPKGGGAIQSVGKGWGPVGPTGASSFQLALPISTGRGFDPAMTLGYSSSAGNGVFGIGWNLPTPAVTRVTGKGAPTYTSEDEVAGPDGVEWYPAQSSRHDKYNNLDLKKSYTVTRYLARVESAFDRIEHWSTDDDPAGFWLVHAADGTLHLFGRQAIARRADPADLQRVGEWLLQESVNASGEHIYYEYQADVAAGKATAQRYLSRVCYGNEKSQQHLYLWHPKRLESVRWHFELVLDYGGRDTGYSQKPGYVAGNAVHREDEVLNYAYGFELRTKRLCRQILMFHWFPTELGDDPQLVRRLLLDYQQTEAGYHLLSAAHQQAFDAAPEPESHPPVEFSYSEFNLQPSASAWTSFSQMPTVESHRMEWVDLYGEGLPGLLYRHQDHWRYREPLRGKPNTDHVVYGEGQLLPALPTLNNASRQSLSDLTGDGRLDWVIAQPAMSGFFSMSPNRSWTDFNAFNAFPLDFFNNKALQADLMGEGLADLAMIGPRSVRLYANQRSDGFSAAHEVARSDDEDNLPIFSDSKQELVAFSDLLGSGQQHLVRIRHDEIKVWPNLGRGRFGTGRVLTWPGLARETFDASRIRLADLDGSGAADLIYLTAEHAMIFVNRAGHGFDSAVTLTWPETWRFDDLCRVDLVDTRGLGCSSLVLHAPRNSPHHWRYDFVPHKPYLLTTSNNNMGQSTSIVYRSSAQEWLDEKTERLKGKKVDLTCHLPFALHLVRSQTQRDEITENQLTQRFNYRQGYYDSKERQLRGFGLLIESSSERLSSADLMPPSRTRQWFHTGQPSEPSRRGYDISDKHARPLGNVYVSRYQDAKDLAVEATDEATRRAIARALCGRLLRREVFDLGAGSKLRKLLQVEEHRYHVRLLTPQQVARDHVRVLPLELESINYNYDGFVADPQCLHTINARRDRFGAVEQSFQIHYARRLTASDTAPFDQVHESDWWKDAHDPAQQRFYISEHCAEYIHLSDDQGWRLGLPWRQRSQAYEAGKSTAVDGLNPSDINYEKFAKWLVDSGVAKTGVLTGLSVQRYQNARSGLVLPDGVAEFAGIGAYVETAEFDQSALRAFDTLAPDLRPDDALLSRFGYERMSDWLAPAGAQNTFWSVKNGFVTVASGKGFHKPESLQATALQGRVTVEHDAYHCCVLAIRQEDGCTTQARYDYRVMAPTQITDANGNINEVLMNPFGQVLASSVHGTEQGRPVGFARLSSYRRPDSLTPSSAIADPQGALQKAASVAAYDVFSWMGRIKENARRDIEWLKRCVAQGLLLPDGHICTRARELAASGARLSGDAQQLAALIQQAHREPVHTALLSADRYPDDQQQIHISLSCLDGFGRELQSKQKVDPGLAYLVGDDNRLVLVNDVAHESATTTRWCVTGRQEYNNKGLPIRIYRPYFADRHYYVKDTSMRTLDHYDLQHYDALGRPTETFLAKQGAISYLRRHRYHPWYSVMEDENDTLEEVMSATSKGVQA</sequence>
<reference evidence="7 8" key="1">
    <citation type="submission" date="2016-10" db="EMBL/GenBank/DDBJ databases">
        <title>Comparative genome analysis of multiple Pseudomonas spp. focuses on biocontrol and plant growth promoting traits.</title>
        <authorList>
            <person name="Tao X.-Y."/>
            <person name="Taylor C.G."/>
        </authorList>
    </citation>
    <scope>NUCLEOTIDE SEQUENCE [LARGE SCALE GENOMIC DNA]</scope>
    <source>
        <strain evidence="7 8">2F9</strain>
    </source>
</reference>
<comment type="subcellular location">
    <subcellularLocation>
        <location evidence="1">Secreted</location>
    </subcellularLocation>
</comment>
<dbReference type="SUPFAM" id="SSF69318">
    <property type="entry name" value="Integrin alpha N-terminal domain"/>
    <property type="match status" value="1"/>
</dbReference>
<proteinExistence type="predicted"/>
<dbReference type="InterPro" id="IPR022045">
    <property type="entry name" value="TcdB_toxin_mid/N"/>
</dbReference>
<dbReference type="GO" id="GO:0005737">
    <property type="term" value="C:cytoplasm"/>
    <property type="evidence" value="ECO:0007669"/>
    <property type="project" value="InterPro"/>
</dbReference>
<feature type="domain" description="Insecticide toxin TcdB middle/N-terminal" evidence="6">
    <location>
        <begin position="644"/>
        <end position="797"/>
    </location>
</feature>
<dbReference type="PRINTS" id="PR01341">
    <property type="entry name" value="SALSPVBPROT"/>
</dbReference>
<protein>
    <submittedName>
        <fullName evidence="7">Toxin</fullName>
    </submittedName>
</protein>
<evidence type="ECO:0000256" key="1">
    <source>
        <dbReference type="ARBA" id="ARBA00004613"/>
    </source>
</evidence>
<dbReference type="InterPro" id="IPR028994">
    <property type="entry name" value="Integrin_alpha_N"/>
</dbReference>
<feature type="region of interest" description="Disordered" evidence="4">
    <location>
        <begin position="781"/>
        <end position="810"/>
    </location>
</feature>